<sequence length="105" mass="11636">MGWANMRDRMLDRVVDTFADGSAQYIANQSGPISLPFKVILERNLERTGPDGVFLTDSVGITWRKPDLLTVERGGVLIIGAERFIVEEVISDDGYMMTAACMVQP</sequence>
<organism evidence="1 2">
    <name type="scientific">Azomonas macrocytogenes</name>
    <name type="common">Azotobacter macrocytogenes</name>
    <dbReference type="NCBI Taxonomy" id="69962"/>
    <lineage>
        <taxon>Bacteria</taxon>
        <taxon>Pseudomonadati</taxon>
        <taxon>Pseudomonadota</taxon>
        <taxon>Gammaproteobacteria</taxon>
        <taxon>Pseudomonadales</taxon>
        <taxon>Pseudomonadaceae</taxon>
        <taxon>Azomonas</taxon>
    </lineage>
</organism>
<dbReference type="RefSeq" id="WP_183166699.1">
    <property type="nucleotide sequence ID" value="NZ_JACHXI010000009.1"/>
</dbReference>
<dbReference type="Pfam" id="PF05354">
    <property type="entry name" value="Phage_attach"/>
    <property type="match status" value="1"/>
</dbReference>
<comment type="caution">
    <text evidence="1">The sequence shown here is derived from an EMBL/GenBank/DDBJ whole genome shotgun (WGS) entry which is preliminary data.</text>
</comment>
<proteinExistence type="predicted"/>
<accession>A0A839T761</accession>
<evidence type="ECO:0000313" key="2">
    <source>
        <dbReference type="Proteomes" id="UP000549250"/>
    </source>
</evidence>
<protein>
    <submittedName>
        <fullName evidence="1">Uncharacterized protein</fullName>
    </submittedName>
</protein>
<gene>
    <name evidence="1" type="ORF">FHR87_002192</name>
</gene>
<dbReference type="Proteomes" id="UP000549250">
    <property type="component" value="Unassembled WGS sequence"/>
</dbReference>
<dbReference type="AlphaFoldDB" id="A0A839T761"/>
<dbReference type="GO" id="GO:0019068">
    <property type="term" value="P:virion assembly"/>
    <property type="evidence" value="ECO:0007669"/>
    <property type="project" value="InterPro"/>
</dbReference>
<dbReference type="InterPro" id="IPR008018">
    <property type="entry name" value="Phage_tail_attach_FII"/>
</dbReference>
<evidence type="ECO:0000313" key="1">
    <source>
        <dbReference type="EMBL" id="MBB3103795.1"/>
    </source>
</evidence>
<keyword evidence="2" id="KW-1185">Reference proteome</keyword>
<dbReference type="EMBL" id="JACHXI010000009">
    <property type="protein sequence ID" value="MBB3103795.1"/>
    <property type="molecule type" value="Genomic_DNA"/>
</dbReference>
<reference evidence="1 2" key="1">
    <citation type="submission" date="2020-08" db="EMBL/GenBank/DDBJ databases">
        <title>Genomic Encyclopedia of Type Strains, Phase III (KMG-III): the genomes of soil and plant-associated and newly described type strains.</title>
        <authorList>
            <person name="Whitman W."/>
        </authorList>
    </citation>
    <scope>NUCLEOTIDE SEQUENCE [LARGE SCALE GENOMIC DNA]</scope>
    <source>
        <strain evidence="1 2">CECT 4462</strain>
    </source>
</reference>
<name>A0A839T761_AZOMA</name>